<dbReference type="InterPro" id="IPR027417">
    <property type="entry name" value="P-loop_NTPase"/>
</dbReference>
<dbReference type="EMBL" id="JAZAVJ010000094">
    <property type="protein sequence ID" value="KAK7414839.1"/>
    <property type="molecule type" value="Genomic_DNA"/>
</dbReference>
<sequence>QILYESILEKTRGDMDDLISKGSNIRKYNVLFTAILRMRMLCNRGSLPTPTTGSSYLAPKGPTSECERCSALSEDDLILLDIVFSYWTSTLDLLKQMFTIAGLNYAHIDGRTGYSERSKILNAFKEDPQVTILLMSIETGAVGLNLTVANVVHIVEPQWNPSVEEQAVARALRMGQTREVTIFRYIMKGTVEESIVGLQKKKKKLAAFALDTGTGDTEEKLDDLRFILNADTVRAEPMEL</sequence>
<evidence type="ECO:0000256" key="1">
    <source>
        <dbReference type="ARBA" id="ARBA00022741"/>
    </source>
</evidence>
<keyword evidence="3" id="KW-0067">ATP-binding</keyword>
<keyword evidence="2" id="KW-0378">Hydrolase</keyword>
<dbReference type="Pfam" id="PF00271">
    <property type="entry name" value="Helicase_C"/>
    <property type="match status" value="1"/>
</dbReference>
<organism evidence="5 6">
    <name type="scientific">Neonectria punicea</name>
    <dbReference type="NCBI Taxonomy" id="979145"/>
    <lineage>
        <taxon>Eukaryota</taxon>
        <taxon>Fungi</taxon>
        <taxon>Dikarya</taxon>
        <taxon>Ascomycota</taxon>
        <taxon>Pezizomycotina</taxon>
        <taxon>Sordariomycetes</taxon>
        <taxon>Hypocreomycetidae</taxon>
        <taxon>Hypocreales</taxon>
        <taxon>Nectriaceae</taxon>
        <taxon>Neonectria</taxon>
    </lineage>
</organism>
<dbReference type="InterPro" id="IPR050628">
    <property type="entry name" value="SNF2_RAD54_helicase_TF"/>
</dbReference>
<proteinExistence type="predicted"/>
<feature type="non-terminal residue" evidence="5">
    <location>
        <position position="1"/>
    </location>
</feature>
<gene>
    <name evidence="5" type="ORF">QQX98_006354</name>
</gene>
<evidence type="ECO:0000259" key="4">
    <source>
        <dbReference type="PROSITE" id="PS51194"/>
    </source>
</evidence>
<protein>
    <recommendedName>
        <fullName evidence="4">Helicase C-terminal domain-containing protein</fullName>
    </recommendedName>
</protein>
<dbReference type="Proteomes" id="UP001498476">
    <property type="component" value="Unassembled WGS sequence"/>
</dbReference>
<name>A0ABR1H163_9HYPO</name>
<comment type="caution">
    <text evidence="5">The sequence shown here is derived from an EMBL/GenBank/DDBJ whole genome shotgun (WGS) entry which is preliminary data.</text>
</comment>
<dbReference type="InterPro" id="IPR049730">
    <property type="entry name" value="SNF2/RAD54-like_C"/>
</dbReference>
<dbReference type="SMART" id="SM00490">
    <property type="entry name" value="HELICc"/>
    <property type="match status" value="1"/>
</dbReference>
<evidence type="ECO:0000313" key="5">
    <source>
        <dbReference type="EMBL" id="KAK7414839.1"/>
    </source>
</evidence>
<dbReference type="PROSITE" id="PS51194">
    <property type="entry name" value="HELICASE_CTER"/>
    <property type="match status" value="1"/>
</dbReference>
<dbReference type="InterPro" id="IPR001650">
    <property type="entry name" value="Helicase_C-like"/>
</dbReference>
<reference evidence="5 6" key="1">
    <citation type="journal article" date="2025" name="Microbiol. Resour. Announc.">
        <title>Draft genome sequences for Neonectria magnoliae and Neonectria punicea, canker pathogens of Liriodendron tulipifera and Acer saccharum in West Virginia.</title>
        <authorList>
            <person name="Petronek H.M."/>
            <person name="Kasson M.T."/>
            <person name="Metheny A.M."/>
            <person name="Stauder C.M."/>
            <person name="Lovett B."/>
            <person name="Lynch S.C."/>
            <person name="Garnas J.R."/>
            <person name="Kasson L.R."/>
            <person name="Stajich J.E."/>
        </authorList>
    </citation>
    <scope>NUCLEOTIDE SEQUENCE [LARGE SCALE GENOMIC DNA]</scope>
    <source>
        <strain evidence="5 6">NRRL 64653</strain>
    </source>
</reference>
<dbReference type="PANTHER" id="PTHR45626:SF22">
    <property type="entry name" value="DNA REPAIR PROTEIN RAD5"/>
    <property type="match status" value="1"/>
</dbReference>
<accession>A0ABR1H163</accession>
<feature type="domain" description="Helicase C-terminal" evidence="4">
    <location>
        <begin position="72"/>
        <end position="225"/>
    </location>
</feature>
<keyword evidence="1" id="KW-0547">Nucleotide-binding</keyword>
<keyword evidence="6" id="KW-1185">Reference proteome</keyword>
<evidence type="ECO:0000256" key="2">
    <source>
        <dbReference type="ARBA" id="ARBA00022801"/>
    </source>
</evidence>
<evidence type="ECO:0000313" key="6">
    <source>
        <dbReference type="Proteomes" id="UP001498476"/>
    </source>
</evidence>
<evidence type="ECO:0000256" key="3">
    <source>
        <dbReference type="ARBA" id="ARBA00022840"/>
    </source>
</evidence>
<dbReference type="PANTHER" id="PTHR45626">
    <property type="entry name" value="TRANSCRIPTION TERMINATION FACTOR 2-RELATED"/>
    <property type="match status" value="1"/>
</dbReference>
<dbReference type="SUPFAM" id="SSF52540">
    <property type="entry name" value="P-loop containing nucleoside triphosphate hydrolases"/>
    <property type="match status" value="1"/>
</dbReference>
<dbReference type="CDD" id="cd18793">
    <property type="entry name" value="SF2_C_SNF"/>
    <property type="match status" value="1"/>
</dbReference>
<dbReference type="Gene3D" id="3.40.50.300">
    <property type="entry name" value="P-loop containing nucleotide triphosphate hydrolases"/>
    <property type="match status" value="1"/>
</dbReference>